<keyword evidence="27" id="KW-1185">Reference proteome</keyword>
<evidence type="ECO:0000256" key="22">
    <source>
        <dbReference type="ARBA" id="ARBA00031387"/>
    </source>
</evidence>
<dbReference type="SUPFAM" id="SSF50156">
    <property type="entry name" value="PDZ domain-like"/>
    <property type="match status" value="2"/>
</dbReference>
<dbReference type="InterPro" id="IPR007583">
    <property type="entry name" value="GRASP55_65"/>
</dbReference>
<feature type="region of interest" description="Disordered" evidence="25">
    <location>
        <begin position="323"/>
        <end position="362"/>
    </location>
</feature>
<comment type="similarity">
    <text evidence="5">Belongs to the complex I NDUFB11 subunit family.</text>
</comment>
<feature type="compositionally biased region" description="Low complexity" evidence="25">
    <location>
        <begin position="230"/>
        <end position="240"/>
    </location>
</feature>
<feature type="binding site" evidence="24">
    <location>
        <position position="18"/>
    </location>
    <ligand>
        <name>Zn(2+)</name>
        <dbReference type="ChEBI" id="CHEBI:29105"/>
    </ligand>
</feature>
<organism evidence="26 27">
    <name type="scientific">Anopheles albimanus</name>
    <name type="common">New world malaria mosquito</name>
    <dbReference type="NCBI Taxonomy" id="7167"/>
    <lineage>
        <taxon>Eukaryota</taxon>
        <taxon>Metazoa</taxon>
        <taxon>Ecdysozoa</taxon>
        <taxon>Arthropoda</taxon>
        <taxon>Hexapoda</taxon>
        <taxon>Insecta</taxon>
        <taxon>Pterygota</taxon>
        <taxon>Neoptera</taxon>
        <taxon>Endopterygota</taxon>
        <taxon>Diptera</taxon>
        <taxon>Nematocera</taxon>
        <taxon>Culicoidea</taxon>
        <taxon>Culicidae</taxon>
        <taxon>Anophelinae</taxon>
        <taxon>Anopheles</taxon>
    </lineage>
</organism>
<keyword evidence="8" id="KW-0597">Phosphoprotein</keyword>
<dbReference type="VEuPathDB" id="VectorBase:AALB20_032496"/>
<evidence type="ECO:0000256" key="24">
    <source>
        <dbReference type="PIRSR" id="PIRSR607583-1"/>
    </source>
</evidence>
<keyword evidence="12" id="KW-0677">Repeat</keyword>
<evidence type="ECO:0000256" key="15">
    <source>
        <dbReference type="ARBA" id="ARBA00022982"/>
    </source>
</evidence>
<dbReference type="AlphaFoldDB" id="A0A182FDE3"/>
<keyword evidence="13" id="KW-0999">Mitochondrion inner membrane</keyword>
<evidence type="ECO:0000256" key="13">
    <source>
        <dbReference type="ARBA" id="ARBA00022792"/>
    </source>
</evidence>
<evidence type="ECO:0000256" key="14">
    <source>
        <dbReference type="ARBA" id="ARBA00022946"/>
    </source>
</evidence>
<evidence type="ECO:0000256" key="23">
    <source>
        <dbReference type="ARBA" id="ARBA00046528"/>
    </source>
</evidence>
<keyword evidence="9" id="KW-0679">Respiratory chain</keyword>
<keyword evidence="24" id="KW-0479">Metal-binding</keyword>
<keyword evidence="10" id="KW-0812">Transmembrane</keyword>
<evidence type="ECO:0000256" key="4">
    <source>
        <dbReference type="ARBA" id="ARBA00007144"/>
    </source>
</evidence>
<dbReference type="GO" id="GO:0046872">
    <property type="term" value="F:metal ion binding"/>
    <property type="evidence" value="ECO:0007669"/>
    <property type="project" value="UniProtKB-KW"/>
</dbReference>
<accession>A0A182FDE3</accession>
<keyword evidence="19" id="KW-0472">Membrane</keyword>
<evidence type="ECO:0000256" key="3">
    <source>
        <dbReference type="ARBA" id="ARBA00004434"/>
    </source>
</evidence>
<sequence>MGSSHSISVPGGGTEGYHVLRVQDNSPGKTAGLEAFFDFILAIGNTRLDQDNDTLKELLKANIDKEIQMTVYSSKTQNIRLVDIVPSSTWGGQGLLGVSIRFCSFEGANENVWHILEVHPSSPAEEAGLIPFTDYIIGADSILHESEDLFTLIESHEGRPLKMYVYNTDLDRCREVTITPNSKWGGEGSLGCGIGYGYLHRIPIRWAPNDGKQPANGKPSEQFSVPLAPPSAAGAGAAGAATTTGSGIAAANYVDSTNANRQIPFIPMVPPLANTFASVANNSAVSDLLTVSQPSNTTTTATTVTGGDGAAAALTNQFANLSTGTTDQVNNNAGTQTTPTQEPYNNNQQGGPTEVASPPIHVSPVVYTPPASVPMDQFTAPPAAPPIQMYSTYPQVQPLPDPTQSPSHSGAGPVPASTLFQSSAVTTPISLPGMPPITVSATIQPEALRGLQFPNAPSAPGNQPSVFLPASRMSSLVRLSNAMLVRNLVNHSLRSTRLISSSQKNRDAATIDIPKKDTASTATAAAATNKNWVSYGFDRHDEAEDRSATHASFFFAVTLCLVLGGAYWSYLPDPQLQDWSQREAYLELRRREAAGLDPISKDFIDPAQIVLPSDEELGNTEIII</sequence>
<evidence type="ECO:0000256" key="25">
    <source>
        <dbReference type="SAM" id="MobiDB-lite"/>
    </source>
</evidence>
<dbReference type="PANTHER" id="PTHR12893:SF0">
    <property type="entry name" value="GRASP65"/>
    <property type="match status" value="1"/>
</dbReference>
<dbReference type="Pfam" id="PF04495">
    <property type="entry name" value="GRASP55_65"/>
    <property type="match status" value="1"/>
</dbReference>
<reference evidence="26 27" key="1">
    <citation type="journal article" date="2017" name="G3 (Bethesda)">
        <title>The Physical Genome Mapping of Anopheles albimanus Corrected Scaffold Misassemblies and Identified Interarm Rearrangements in Genus Anopheles.</title>
        <authorList>
            <person name="Artemov G.N."/>
            <person name="Peery A.N."/>
            <person name="Jiang X."/>
            <person name="Tu Z."/>
            <person name="Stegniy V.N."/>
            <person name="Sharakhova M.V."/>
            <person name="Sharakhov I.V."/>
        </authorList>
    </citation>
    <scope>NUCLEOTIDE SEQUENCE [LARGE SCALE GENOMIC DNA]</scope>
    <source>
        <strain evidence="26 27">ALBI9_A</strain>
    </source>
</reference>
<keyword evidence="11" id="KW-0519">Myristate</keyword>
<dbReference type="InterPro" id="IPR019329">
    <property type="entry name" value="NADH_UbQ_OxRdtase_ESSS_su"/>
</dbReference>
<keyword evidence="18" id="KW-0496">Mitochondrion</keyword>
<evidence type="ECO:0000256" key="19">
    <source>
        <dbReference type="ARBA" id="ARBA00023136"/>
    </source>
</evidence>
<protein>
    <recommendedName>
        <fullName evidence="6">NADH dehydrogenase [ubiquinone] 1 beta subcomplex subunit 11, mitochondrial</fullName>
    </recommendedName>
    <alternativeName>
        <fullName evidence="22">Complex I-ESSS</fullName>
    </alternativeName>
    <alternativeName>
        <fullName evidence="21">NADH-ubiquinone oxidoreductase ESSS subunit</fullName>
    </alternativeName>
</protein>
<comment type="subunit">
    <text evidence="23">Complex I is composed of 45 different subunits. Interacts with BCAP31.</text>
</comment>
<feature type="compositionally biased region" description="Polar residues" evidence="25">
    <location>
        <begin position="323"/>
        <end position="351"/>
    </location>
</feature>
<feature type="region of interest" description="Disordered" evidence="25">
    <location>
        <begin position="389"/>
        <end position="417"/>
    </location>
</feature>
<keyword evidence="7" id="KW-0813">Transport</keyword>
<evidence type="ECO:0000256" key="2">
    <source>
        <dbReference type="ARBA" id="ARBA00004394"/>
    </source>
</evidence>
<dbReference type="PANTHER" id="PTHR12893">
    <property type="entry name" value="GOLGI REASSEMBLY STACKING PROTEIN GRASP"/>
    <property type="match status" value="1"/>
</dbReference>
<evidence type="ECO:0000256" key="21">
    <source>
        <dbReference type="ARBA" id="ARBA00030753"/>
    </source>
</evidence>
<dbReference type="FunFam" id="2.30.42.10:FF:000056">
    <property type="entry name" value="Golgi reassembly-stacking protein 2 isoform 1"/>
    <property type="match status" value="1"/>
</dbReference>
<evidence type="ECO:0000256" key="10">
    <source>
        <dbReference type="ARBA" id="ARBA00022692"/>
    </source>
</evidence>
<evidence type="ECO:0000256" key="16">
    <source>
        <dbReference type="ARBA" id="ARBA00022989"/>
    </source>
</evidence>
<dbReference type="Proteomes" id="UP000069272">
    <property type="component" value="Chromosome 3L"/>
</dbReference>
<dbReference type="InterPro" id="IPR036034">
    <property type="entry name" value="PDZ_sf"/>
</dbReference>
<evidence type="ECO:0000256" key="7">
    <source>
        <dbReference type="ARBA" id="ARBA00022448"/>
    </source>
</evidence>
<evidence type="ECO:0000256" key="17">
    <source>
        <dbReference type="ARBA" id="ARBA00023034"/>
    </source>
</evidence>
<dbReference type="InterPro" id="IPR024958">
    <property type="entry name" value="GRASP_PDZ"/>
</dbReference>
<dbReference type="Pfam" id="PF10183">
    <property type="entry name" value="ESSS"/>
    <property type="match status" value="1"/>
</dbReference>
<dbReference type="GO" id="GO:0000139">
    <property type="term" value="C:Golgi membrane"/>
    <property type="evidence" value="ECO:0007669"/>
    <property type="project" value="UniProtKB-SubCell"/>
</dbReference>
<evidence type="ECO:0000256" key="9">
    <source>
        <dbReference type="ARBA" id="ARBA00022660"/>
    </source>
</evidence>
<dbReference type="GO" id="GO:0005743">
    <property type="term" value="C:mitochondrial inner membrane"/>
    <property type="evidence" value="ECO:0007669"/>
    <property type="project" value="UniProtKB-SubCell"/>
</dbReference>
<evidence type="ECO:0000256" key="18">
    <source>
        <dbReference type="ARBA" id="ARBA00023128"/>
    </source>
</evidence>
<evidence type="ECO:0000256" key="8">
    <source>
        <dbReference type="ARBA" id="ARBA00022553"/>
    </source>
</evidence>
<dbReference type="Gene3D" id="2.30.42.10">
    <property type="match status" value="2"/>
</dbReference>
<dbReference type="EnsemblMetazoa" id="AALB004530-RA">
    <property type="protein sequence ID" value="AALB004530-PA"/>
    <property type="gene ID" value="AALB004530"/>
</dbReference>
<comment type="function">
    <text evidence="1">Accessory subunit of the mitochondrial membrane respiratory chain NADH dehydrogenase (Complex I), that is believed not to be involved in catalysis. Complex I functions in the transfer of electrons from NADH to the respiratory chain. The immediate electron acceptor for the enzyme is believed to be ubiquinone.</text>
</comment>
<evidence type="ECO:0000256" key="5">
    <source>
        <dbReference type="ARBA" id="ARBA00008915"/>
    </source>
</evidence>
<keyword evidence="20" id="KW-0449">Lipoprotein</keyword>
<dbReference type="PROSITE" id="PS51865">
    <property type="entry name" value="PDZ_GRASP"/>
    <property type="match status" value="2"/>
</dbReference>
<keyword evidence="14" id="KW-0809">Transit peptide</keyword>
<keyword evidence="24" id="KW-0862">Zinc</keyword>
<keyword evidence="15" id="KW-0249">Electron transport</keyword>
<evidence type="ECO:0000256" key="6">
    <source>
        <dbReference type="ARBA" id="ARBA00018632"/>
    </source>
</evidence>
<dbReference type="VEuPathDB" id="VectorBase:AALB20_026484"/>
<evidence type="ECO:0000256" key="20">
    <source>
        <dbReference type="ARBA" id="ARBA00023288"/>
    </source>
</evidence>
<dbReference type="GO" id="GO:0007030">
    <property type="term" value="P:Golgi organization"/>
    <property type="evidence" value="ECO:0007669"/>
    <property type="project" value="TreeGrafter"/>
</dbReference>
<keyword evidence="16" id="KW-1133">Transmembrane helix</keyword>
<dbReference type="FunFam" id="2.30.42.10:FF:000026">
    <property type="entry name" value="Golgi reassembly stacking protein 2"/>
    <property type="match status" value="1"/>
</dbReference>
<evidence type="ECO:0000256" key="12">
    <source>
        <dbReference type="ARBA" id="ARBA00022737"/>
    </source>
</evidence>
<name>A0A182FDE3_ANOAL</name>
<reference evidence="26" key="2">
    <citation type="submission" date="2022-08" db="UniProtKB">
        <authorList>
            <consortium name="EnsemblMetazoa"/>
        </authorList>
    </citation>
    <scope>IDENTIFICATION</scope>
    <source>
        <strain evidence="26">STECLA/ALBI9_A</strain>
    </source>
</reference>
<keyword evidence="17" id="KW-0333">Golgi apparatus</keyword>
<evidence type="ECO:0000313" key="27">
    <source>
        <dbReference type="Proteomes" id="UP000069272"/>
    </source>
</evidence>
<evidence type="ECO:0000256" key="11">
    <source>
        <dbReference type="ARBA" id="ARBA00022707"/>
    </source>
</evidence>
<dbReference type="STRING" id="7167.A0A182FDE3"/>
<comment type="similarity">
    <text evidence="4">Belongs to the GORASP family.</text>
</comment>
<dbReference type="VEuPathDB" id="VectorBase:AALB004530"/>
<evidence type="ECO:0000313" key="26">
    <source>
        <dbReference type="EnsemblMetazoa" id="AALB004530-PA"/>
    </source>
</evidence>
<proteinExistence type="inferred from homology"/>
<comment type="subcellular location">
    <subcellularLocation>
        <location evidence="2">Golgi apparatus membrane</location>
    </subcellularLocation>
    <subcellularLocation>
        <location evidence="3">Mitochondrion inner membrane</location>
        <topology evidence="3">Single-pass membrane protein</topology>
    </subcellularLocation>
</comment>
<feature type="binding site" evidence="24">
    <location>
        <position position="103"/>
    </location>
    <ligand>
        <name>Zn(2+)</name>
        <dbReference type="ChEBI" id="CHEBI:29105"/>
    </ligand>
</feature>
<evidence type="ECO:0000256" key="1">
    <source>
        <dbReference type="ARBA" id="ARBA00003195"/>
    </source>
</evidence>
<feature type="region of interest" description="Disordered" evidence="25">
    <location>
        <begin position="209"/>
        <end position="240"/>
    </location>
</feature>